<proteinExistence type="predicted"/>
<name>A0ABX8ZH22_9SPHN</name>
<protein>
    <submittedName>
        <fullName evidence="3">Pilus assembly protein</fullName>
    </submittedName>
</protein>
<sequence length="135" mass="14749">MMLTRFKRLLHNQRGVAAVEFAMVLPITLTMLLGALNMGIYIFFQNSLSSALDEAAREVSVWPTPSDTELQTEFTDNLLSAQAFGNATLAVAHGTDTFGRDYVDLTASGGIDVNLVFVNLGTMPVSMTKRSYPQL</sequence>
<dbReference type="RefSeq" id="WP_221423763.1">
    <property type="nucleotide sequence ID" value="NZ_CP081297.1"/>
</dbReference>
<reference evidence="3 4" key="1">
    <citation type="submission" date="2021-08" db="EMBL/GenBank/DDBJ databases">
        <title>Comparative Genomics Analysis of the Genus Qipengyuania Reveals Extensive Genetic Diversity and Metabolic Versatility, Including the Description of Fifteen Novel Species.</title>
        <authorList>
            <person name="Liu Y."/>
        </authorList>
    </citation>
    <scope>NUCLEOTIDE SEQUENCE [LARGE SCALE GENOMIC DNA]</scope>
    <source>
        <strain evidence="3 4">1XM2-8</strain>
    </source>
</reference>
<dbReference type="Proteomes" id="UP000824280">
    <property type="component" value="Chromosome"/>
</dbReference>
<dbReference type="EMBL" id="CP081297">
    <property type="protein sequence ID" value="QZD88232.1"/>
    <property type="molecule type" value="Genomic_DNA"/>
</dbReference>
<keyword evidence="4" id="KW-1185">Reference proteome</keyword>
<keyword evidence="1" id="KW-1133">Transmembrane helix</keyword>
<evidence type="ECO:0000259" key="2">
    <source>
        <dbReference type="Pfam" id="PF07811"/>
    </source>
</evidence>
<gene>
    <name evidence="3" type="ORF">K3166_06070</name>
</gene>
<keyword evidence="1" id="KW-0472">Membrane</keyword>
<keyword evidence="1" id="KW-0812">Transmembrane</keyword>
<accession>A0ABX8ZH22</accession>
<organism evidence="3 4">
    <name type="scientific">Qipengyuania psychrotolerans</name>
    <dbReference type="NCBI Taxonomy" id="2867238"/>
    <lineage>
        <taxon>Bacteria</taxon>
        <taxon>Pseudomonadati</taxon>
        <taxon>Pseudomonadota</taxon>
        <taxon>Alphaproteobacteria</taxon>
        <taxon>Sphingomonadales</taxon>
        <taxon>Erythrobacteraceae</taxon>
        <taxon>Qipengyuania</taxon>
    </lineage>
</organism>
<dbReference type="InterPro" id="IPR012495">
    <property type="entry name" value="TadE-like_dom"/>
</dbReference>
<evidence type="ECO:0000256" key="1">
    <source>
        <dbReference type="SAM" id="Phobius"/>
    </source>
</evidence>
<evidence type="ECO:0000313" key="3">
    <source>
        <dbReference type="EMBL" id="QZD88232.1"/>
    </source>
</evidence>
<dbReference type="Pfam" id="PF07811">
    <property type="entry name" value="TadE"/>
    <property type="match status" value="1"/>
</dbReference>
<feature type="transmembrane region" description="Helical" evidence="1">
    <location>
        <begin position="21"/>
        <end position="44"/>
    </location>
</feature>
<evidence type="ECO:0000313" key="4">
    <source>
        <dbReference type="Proteomes" id="UP000824280"/>
    </source>
</evidence>
<feature type="domain" description="TadE-like" evidence="2">
    <location>
        <begin position="15"/>
        <end position="57"/>
    </location>
</feature>